<organism evidence="2 3">
    <name type="scientific">Zopfia rhizophila CBS 207.26</name>
    <dbReference type="NCBI Taxonomy" id="1314779"/>
    <lineage>
        <taxon>Eukaryota</taxon>
        <taxon>Fungi</taxon>
        <taxon>Dikarya</taxon>
        <taxon>Ascomycota</taxon>
        <taxon>Pezizomycotina</taxon>
        <taxon>Dothideomycetes</taxon>
        <taxon>Dothideomycetes incertae sedis</taxon>
        <taxon>Zopfiaceae</taxon>
        <taxon>Zopfia</taxon>
    </lineage>
</organism>
<evidence type="ECO:0000313" key="2">
    <source>
        <dbReference type="EMBL" id="KAF2191544.1"/>
    </source>
</evidence>
<reference evidence="2" key="1">
    <citation type="journal article" date="2020" name="Stud. Mycol.">
        <title>101 Dothideomycetes genomes: a test case for predicting lifestyles and emergence of pathogens.</title>
        <authorList>
            <person name="Haridas S."/>
            <person name="Albert R."/>
            <person name="Binder M."/>
            <person name="Bloem J."/>
            <person name="Labutti K."/>
            <person name="Salamov A."/>
            <person name="Andreopoulos B."/>
            <person name="Baker S."/>
            <person name="Barry K."/>
            <person name="Bills G."/>
            <person name="Bluhm B."/>
            <person name="Cannon C."/>
            <person name="Castanera R."/>
            <person name="Culley D."/>
            <person name="Daum C."/>
            <person name="Ezra D."/>
            <person name="Gonzalez J."/>
            <person name="Henrissat B."/>
            <person name="Kuo A."/>
            <person name="Liang C."/>
            <person name="Lipzen A."/>
            <person name="Lutzoni F."/>
            <person name="Magnuson J."/>
            <person name="Mondo S."/>
            <person name="Nolan M."/>
            <person name="Ohm R."/>
            <person name="Pangilinan J."/>
            <person name="Park H.-J."/>
            <person name="Ramirez L."/>
            <person name="Alfaro M."/>
            <person name="Sun H."/>
            <person name="Tritt A."/>
            <person name="Yoshinaga Y."/>
            <person name="Zwiers L.-H."/>
            <person name="Turgeon B."/>
            <person name="Goodwin S."/>
            <person name="Spatafora J."/>
            <person name="Crous P."/>
            <person name="Grigoriev I."/>
        </authorList>
    </citation>
    <scope>NUCLEOTIDE SEQUENCE</scope>
    <source>
        <strain evidence="2">CBS 207.26</strain>
    </source>
</reference>
<keyword evidence="3" id="KW-1185">Reference proteome</keyword>
<name>A0A6A6EIM9_9PEZI</name>
<evidence type="ECO:0000256" key="1">
    <source>
        <dbReference type="SAM" id="SignalP"/>
    </source>
</evidence>
<evidence type="ECO:0000313" key="3">
    <source>
        <dbReference type="Proteomes" id="UP000800200"/>
    </source>
</evidence>
<protein>
    <submittedName>
        <fullName evidence="2">Uncharacterized protein</fullName>
    </submittedName>
</protein>
<sequence length="173" mass="19092">MRLLLSIAFFLSISTAAITRLLSSGISVFAYPVPPSRPPQPLTLRDGNMIREALGYTPLYGEAMLRLRPDNPLWDAIFGDPKGDIWDIVTGNVHLVVNILGNAELLYGTHPGNSINHTLQSFKEFLDFAFSGTTLGRPAVTIGENTIPVPPFFGNHFDMFENDFAYIGYNTSD</sequence>
<feature type="chain" id="PRO_5025626156" evidence="1">
    <location>
        <begin position="17"/>
        <end position="173"/>
    </location>
</feature>
<proteinExistence type="predicted"/>
<accession>A0A6A6EIM9</accession>
<dbReference type="AlphaFoldDB" id="A0A6A6EIM9"/>
<gene>
    <name evidence="2" type="ORF">K469DRAFT_697197</name>
</gene>
<keyword evidence="1" id="KW-0732">Signal</keyword>
<feature type="signal peptide" evidence="1">
    <location>
        <begin position="1"/>
        <end position="16"/>
    </location>
</feature>
<dbReference type="Proteomes" id="UP000800200">
    <property type="component" value="Unassembled WGS sequence"/>
</dbReference>
<dbReference type="EMBL" id="ML994617">
    <property type="protein sequence ID" value="KAF2191544.1"/>
    <property type="molecule type" value="Genomic_DNA"/>
</dbReference>